<keyword evidence="2" id="KW-0805">Transcription regulation</keyword>
<comment type="subcellular location">
    <subcellularLocation>
        <location evidence="1 6">Nucleus</location>
    </subcellularLocation>
</comment>
<evidence type="ECO:0000313" key="11">
    <source>
        <dbReference type="Proteomes" id="UP000317494"/>
    </source>
</evidence>
<evidence type="ECO:0000259" key="8">
    <source>
        <dbReference type="PROSITE" id="PS50006"/>
    </source>
</evidence>
<dbReference type="InterPro" id="IPR012942">
    <property type="entry name" value="SRR1-like"/>
</dbReference>
<feature type="region of interest" description="Disordered" evidence="7">
    <location>
        <begin position="462"/>
        <end position="500"/>
    </location>
</feature>
<gene>
    <name evidence="10" type="ORF">SeMB42_g07388</name>
</gene>
<dbReference type="SMART" id="SM00339">
    <property type="entry name" value="FH"/>
    <property type="match status" value="1"/>
</dbReference>
<feature type="compositionally biased region" description="Basic and acidic residues" evidence="7">
    <location>
        <begin position="554"/>
        <end position="574"/>
    </location>
</feature>
<comment type="caution">
    <text evidence="10">The sequence shown here is derived from an EMBL/GenBank/DDBJ whole genome shotgun (WGS) entry which is preliminary data.</text>
</comment>
<feature type="compositionally biased region" description="Basic and acidic residues" evidence="7">
    <location>
        <begin position="469"/>
        <end position="478"/>
    </location>
</feature>
<dbReference type="PANTHER" id="PTHR45881">
    <property type="entry name" value="CHECKPOINT SUPPRESSOR 1-LIKE, ISOFORM A-RELATED"/>
    <property type="match status" value="1"/>
</dbReference>
<organism evidence="10 11">
    <name type="scientific">Synchytrium endobioticum</name>
    <dbReference type="NCBI Taxonomy" id="286115"/>
    <lineage>
        <taxon>Eukaryota</taxon>
        <taxon>Fungi</taxon>
        <taxon>Fungi incertae sedis</taxon>
        <taxon>Chytridiomycota</taxon>
        <taxon>Chytridiomycota incertae sedis</taxon>
        <taxon>Chytridiomycetes</taxon>
        <taxon>Synchytriales</taxon>
        <taxon>Synchytriaceae</taxon>
        <taxon>Synchytrium</taxon>
    </lineage>
</organism>
<dbReference type="CDD" id="cd22701">
    <property type="entry name" value="FHA_FKH1-like"/>
    <property type="match status" value="1"/>
</dbReference>
<dbReference type="InterPro" id="IPR036390">
    <property type="entry name" value="WH_DNA-bd_sf"/>
</dbReference>
<feature type="region of interest" description="Disordered" evidence="7">
    <location>
        <begin position="733"/>
        <end position="770"/>
    </location>
</feature>
<dbReference type="SUPFAM" id="SSF46785">
    <property type="entry name" value="Winged helix' DNA-binding domain"/>
    <property type="match status" value="1"/>
</dbReference>
<dbReference type="PRINTS" id="PR00053">
    <property type="entry name" value="FORKHEAD"/>
</dbReference>
<evidence type="ECO:0000259" key="9">
    <source>
        <dbReference type="PROSITE" id="PS50039"/>
    </source>
</evidence>
<dbReference type="InterPro" id="IPR030456">
    <property type="entry name" value="TF_fork_head_CS_2"/>
</dbReference>
<accession>A0A507C975</accession>
<sequence>GLEINTMDPGGQESPFILVGRGGRPAAAQSDAPSGNCNHPQSARPSRPRNPRYHGCKWKQKTVQDHCREIESRKAEITESAFFKYLKDILFTHCSNVQDIVAYGIGSFTDSWTSSSILQVALLLLLQDELAIQKDSVYAYDPEFSQLDRDTLSQYGIHVLTQNDQGSRHVGRPTLFYMPHCEMWLYSNVLFSNWNSLANVFVMGNSFAEYHLKTLSDDQWKSMGPYVRKTMGLAHEVYNDLRFITKRHLVHEEDSLQRTHRMLQASHDLGQAQPHDHFTTYSTVSNQRASLSPCNAVSKLPQTHHHHHYHHHQDHLPVVENNHRAQSPLQLEEQDTDQPYAKITSDTFIYTIYTIACTFGRKIEGGTVDIPWSESKSISRHLGRIHYKHTSNSWEVLCEGKGGIIVDDCILGKPDDNGGIHYSAELHHDSQITIGGVTATFEICNTQVGLDVDDEELDAEQSLPQTHCQRYDNTDNHRNRNPTPNHDSPHAYPPSPYQLQHYNHHDQWLSKDEFIDNSPYLDSASPASPCGDAYASTINHQHRGLDGSGDSENEASRARDGCISKGMVEIKTEPRNGGILGSSSSTAPGKRKKKRSTKEPKRSKLPGQPNLSYASMICQALMSVPGGRMTLNEIYSFISITYPCFEKGIGGWQNSVRHNLSLNKAFTRVARTDGKKGSCWTIAPGTEHLFDGFRYVGGLMSRAESAAKRKSSGESTTQSCKIKKVKKELTATQSSTFANQSEYESSEESTPHGDEYSLSPPPDDTLGASDLMCNSHGLNYVSADTTLPSNLDGNGPVFLEDASSHLEISTPYRQPNAIHIHSDNSPHGSEAQSHYQTHDHVVCSDAGSNGVSTPISLPIPNLTSGMSAPTLATIEDISTIPLTSTFSFIPSHPLYLPYNPYVNATMGPGGVADLVAPAANGYGHTHPEMIPSPSAAADFFNNLALSARHFFNTFAPPAKDSGLESDYHDGGDAEVAKEDDLDSVGCGPDVGPYGKGMADEVVDVMRWHDHASRMRSYAAFDQSGDALGYGDE</sequence>
<evidence type="ECO:0000256" key="3">
    <source>
        <dbReference type="ARBA" id="ARBA00023125"/>
    </source>
</evidence>
<dbReference type="GO" id="GO:0000978">
    <property type="term" value="F:RNA polymerase II cis-regulatory region sequence-specific DNA binding"/>
    <property type="evidence" value="ECO:0007669"/>
    <property type="project" value="TreeGrafter"/>
</dbReference>
<dbReference type="PROSITE" id="PS00658">
    <property type="entry name" value="FORK_HEAD_2"/>
    <property type="match status" value="1"/>
</dbReference>
<dbReference type="EMBL" id="QEAN01000514">
    <property type="protein sequence ID" value="TPX34093.1"/>
    <property type="molecule type" value="Genomic_DNA"/>
</dbReference>
<keyword evidence="3 6" id="KW-0238">DNA-binding</keyword>
<feature type="compositionally biased region" description="Polar residues" evidence="7">
    <location>
        <begin position="31"/>
        <end position="44"/>
    </location>
</feature>
<evidence type="ECO:0000313" key="10">
    <source>
        <dbReference type="EMBL" id="TPX34093.1"/>
    </source>
</evidence>
<dbReference type="InterPro" id="IPR036388">
    <property type="entry name" value="WH-like_DNA-bd_sf"/>
</dbReference>
<feature type="domain" description="FHA" evidence="8">
    <location>
        <begin position="357"/>
        <end position="411"/>
    </location>
</feature>
<feature type="non-terminal residue" evidence="10">
    <location>
        <position position="1"/>
    </location>
</feature>
<feature type="region of interest" description="Disordered" evidence="7">
    <location>
        <begin position="20"/>
        <end position="54"/>
    </location>
</feature>
<dbReference type="CDD" id="cd00059">
    <property type="entry name" value="FH_FOX"/>
    <property type="match status" value="1"/>
</dbReference>
<evidence type="ECO:0000256" key="2">
    <source>
        <dbReference type="ARBA" id="ARBA00023015"/>
    </source>
</evidence>
<feature type="DNA-binding region" description="Fork-head" evidence="6">
    <location>
        <begin position="608"/>
        <end position="711"/>
    </location>
</feature>
<evidence type="ECO:0000256" key="1">
    <source>
        <dbReference type="ARBA" id="ARBA00004123"/>
    </source>
</evidence>
<dbReference type="VEuPathDB" id="FungiDB:SeMB42_g07388"/>
<dbReference type="GO" id="GO:0000981">
    <property type="term" value="F:DNA-binding transcription factor activity, RNA polymerase II-specific"/>
    <property type="evidence" value="ECO:0007669"/>
    <property type="project" value="TreeGrafter"/>
</dbReference>
<dbReference type="InterPro" id="IPR001766">
    <property type="entry name" value="Fork_head_dom"/>
</dbReference>
<dbReference type="PROSITE" id="PS50039">
    <property type="entry name" value="FORK_HEAD_3"/>
    <property type="match status" value="1"/>
</dbReference>
<feature type="compositionally biased region" description="Polar residues" evidence="7">
    <location>
        <begin position="733"/>
        <end position="743"/>
    </location>
</feature>
<dbReference type="Pfam" id="PF00250">
    <property type="entry name" value="Forkhead"/>
    <property type="match status" value="1"/>
</dbReference>
<feature type="domain" description="Fork-head" evidence="9">
    <location>
        <begin position="608"/>
        <end position="711"/>
    </location>
</feature>
<evidence type="ECO:0000256" key="6">
    <source>
        <dbReference type="PROSITE-ProRule" id="PRU00089"/>
    </source>
</evidence>
<protein>
    <recommendedName>
        <fullName evidence="12">Fork-head domain-containing protein</fullName>
    </recommendedName>
</protein>
<dbReference type="InterPro" id="IPR008984">
    <property type="entry name" value="SMAD_FHA_dom_sf"/>
</dbReference>
<evidence type="ECO:0000256" key="7">
    <source>
        <dbReference type="SAM" id="MobiDB-lite"/>
    </source>
</evidence>
<dbReference type="Gene3D" id="1.10.10.10">
    <property type="entry name" value="Winged helix-like DNA-binding domain superfamily/Winged helix DNA-binding domain"/>
    <property type="match status" value="1"/>
</dbReference>
<name>A0A507C975_9FUNG</name>
<feature type="region of interest" description="Disordered" evidence="7">
    <location>
        <begin position="706"/>
        <end position="725"/>
    </location>
</feature>
<dbReference type="PROSITE" id="PS50006">
    <property type="entry name" value="FHA_DOMAIN"/>
    <property type="match status" value="1"/>
</dbReference>
<dbReference type="PANTHER" id="PTHR45881:SF1">
    <property type="entry name" value="FORK HEAD PROTEIN HOMOLOG 2"/>
    <property type="match status" value="1"/>
</dbReference>
<dbReference type="InterPro" id="IPR000253">
    <property type="entry name" value="FHA_dom"/>
</dbReference>
<evidence type="ECO:0008006" key="12">
    <source>
        <dbReference type="Google" id="ProtNLM"/>
    </source>
</evidence>
<keyword evidence="11" id="KW-1185">Reference proteome</keyword>
<keyword evidence="5 6" id="KW-0539">Nucleus</keyword>
<evidence type="ECO:0000256" key="5">
    <source>
        <dbReference type="ARBA" id="ARBA00023242"/>
    </source>
</evidence>
<dbReference type="AlphaFoldDB" id="A0A507C975"/>
<reference evidence="10 11" key="1">
    <citation type="journal article" date="2019" name="Sci. Rep.">
        <title>Comparative genomics of chytrid fungi reveal insights into the obligate biotrophic and pathogenic lifestyle of Synchytrium endobioticum.</title>
        <authorList>
            <person name="van de Vossenberg B.T.L.H."/>
            <person name="Warris S."/>
            <person name="Nguyen H.D.T."/>
            <person name="van Gent-Pelzer M.P.E."/>
            <person name="Joly D.L."/>
            <person name="van de Geest H.C."/>
            <person name="Bonants P.J.M."/>
            <person name="Smith D.S."/>
            <person name="Levesque C.A."/>
            <person name="van der Lee T.A.J."/>
        </authorList>
    </citation>
    <scope>NUCLEOTIDE SEQUENCE [LARGE SCALE GENOMIC DNA]</scope>
    <source>
        <strain evidence="10 11">MB42</strain>
    </source>
</reference>
<keyword evidence="4" id="KW-0804">Transcription</keyword>
<dbReference type="Pfam" id="PF07985">
    <property type="entry name" value="SRR1"/>
    <property type="match status" value="1"/>
</dbReference>
<dbReference type="Proteomes" id="UP000317494">
    <property type="component" value="Unassembled WGS sequence"/>
</dbReference>
<proteinExistence type="predicted"/>
<feature type="region of interest" description="Disordered" evidence="7">
    <location>
        <begin position="541"/>
        <end position="610"/>
    </location>
</feature>
<evidence type="ECO:0000256" key="4">
    <source>
        <dbReference type="ARBA" id="ARBA00023163"/>
    </source>
</evidence>
<dbReference type="SUPFAM" id="SSF49879">
    <property type="entry name" value="SMAD/FHA domain"/>
    <property type="match status" value="1"/>
</dbReference>
<dbReference type="GO" id="GO:0005634">
    <property type="term" value="C:nucleus"/>
    <property type="evidence" value="ECO:0007669"/>
    <property type="project" value="UniProtKB-SubCell"/>
</dbReference>